<keyword evidence="4" id="KW-1185">Reference proteome</keyword>
<dbReference type="OrthoDB" id="709862at2759"/>
<dbReference type="Pfam" id="PF00646">
    <property type="entry name" value="F-box"/>
    <property type="match status" value="1"/>
</dbReference>
<dbReference type="InterPro" id="IPR036047">
    <property type="entry name" value="F-box-like_dom_sf"/>
</dbReference>
<evidence type="ECO:0000313" key="4">
    <source>
        <dbReference type="Proteomes" id="UP000823388"/>
    </source>
</evidence>
<evidence type="ECO:0000313" key="3">
    <source>
        <dbReference type="EMBL" id="KAG2657877.1"/>
    </source>
</evidence>
<feature type="domain" description="F-box protein AT5G49610-like beta-propeller" evidence="2">
    <location>
        <begin position="134"/>
        <end position="459"/>
    </location>
</feature>
<organism evidence="3 4">
    <name type="scientific">Panicum virgatum</name>
    <name type="common">Blackwell switchgrass</name>
    <dbReference type="NCBI Taxonomy" id="38727"/>
    <lineage>
        <taxon>Eukaryota</taxon>
        <taxon>Viridiplantae</taxon>
        <taxon>Streptophyta</taxon>
        <taxon>Embryophyta</taxon>
        <taxon>Tracheophyta</taxon>
        <taxon>Spermatophyta</taxon>
        <taxon>Magnoliopsida</taxon>
        <taxon>Liliopsida</taxon>
        <taxon>Poales</taxon>
        <taxon>Poaceae</taxon>
        <taxon>PACMAD clade</taxon>
        <taxon>Panicoideae</taxon>
        <taxon>Panicodae</taxon>
        <taxon>Paniceae</taxon>
        <taxon>Panicinae</taxon>
        <taxon>Panicum</taxon>
        <taxon>Panicum sect. Hiantes</taxon>
    </lineage>
</organism>
<dbReference type="InterPro" id="IPR001810">
    <property type="entry name" value="F-box_dom"/>
</dbReference>
<dbReference type="EMBL" id="CM029037">
    <property type="protein sequence ID" value="KAG2657877.1"/>
    <property type="molecule type" value="Genomic_DNA"/>
</dbReference>
<protein>
    <recommendedName>
        <fullName evidence="5">F-box domain-containing protein</fullName>
    </recommendedName>
</protein>
<dbReference type="PANTHER" id="PTHR33207">
    <property type="entry name" value="F-BOX DOMAIN CONTAINING PROTEIN-RELATED"/>
    <property type="match status" value="1"/>
</dbReference>
<name>A0A8T0XF69_PANVG</name>
<gene>
    <name evidence="3" type="ORF">PVAP13_1KG139700</name>
</gene>
<dbReference type="Proteomes" id="UP000823388">
    <property type="component" value="Chromosome 1K"/>
</dbReference>
<evidence type="ECO:0000259" key="1">
    <source>
        <dbReference type="Pfam" id="PF00646"/>
    </source>
</evidence>
<proteinExistence type="predicted"/>
<dbReference type="AlphaFoldDB" id="A0A8T0XF69"/>
<dbReference type="Pfam" id="PF23635">
    <property type="entry name" value="Beta-prop_AT5G49610-like"/>
    <property type="match status" value="1"/>
</dbReference>
<dbReference type="SUPFAM" id="SSF81383">
    <property type="entry name" value="F-box domain"/>
    <property type="match status" value="1"/>
</dbReference>
<accession>A0A8T0XF69</accession>
<reference evidence="3" key="1">
    <citation type="submission" date="2020-05" db="EMBL/GenBank/DDBJ databases">
        <title>WGS assembly of Panicum virgatum.</title>
        <authorList>
            <person name="Lovell J.T."/>
            <person name="Jenkins J."/>
            <person name="Shu S."/>
            <person name="Juenger T.E."/>
            <person name="Schmutz J."/>
        </authorList>
    </citation>
    <scope>NUCLEOTIDE SEQUENCE</scope>
    <source>
        <strain evidence="3">AP13</strain>
    </source>
</reference>
<evidence type="ECO:0008006" key="5">
    <source>
        <dbReference type="Google" id="ProtNLM"/>
    </source>
</evidence>
<feature type="domain" description="F-box" evidence="1">
    <location>
        <begin position="31"/>
        <end position="68"/>
    </location>
</feature>
<evidence type="ECO:0000259" key="2">
    <source>
        <dbReference type="Pfam" id="PF23635"/>
    </source>
</evidence>
<dbReference type="InterPro" id="IPR056594">
    <property type="entry name" value="AT5G49610-like_b-prop"/>
</dbReference>
<comment type="caution">
    <text evidence="3">The sequence shown here is derived from an EMBL/GenBank/DDBJ whole genome shotgun (WGS) entry which is preliminary data.</text>
</comment>
<sequence length="466" mass="50723">METVAKRQRALLAQPPLEDAADPVAAVFGNIDLLREILLLLDAPSDLVRAALVSTRWLGAARDPAFLRRFRARSPPALLGFFATFGHGSIWPPAALQPKLDVARFVPLPHPPKLDGAARLVGAAANDVGPADLVVGCRNGSVLVKHGGGHGKKYSVRCPLRSAAAGSVIRRPASFPPRELITQGVPFAQVELIPFPGAGGDPRDTDALSAFGGMTMMPSRFDSTMNKLIQQVVYVRRQTRGWATHVSPLLELPVRLVFNPAPCSLLVGGRWLYMTTVLGCIVVFDLATETFSVVSFPDGVTVSCVELDILDHTLARAGDTGIYLVHAKGVELHVWFRRMDGGAAGIWERVETVYLPKVFGDLVAMEIWDKILRNENFNNMADGPDHGYAWDLNYGVEIHEVGDGAEFVFLTVAKNGPVFLLDVKKRKVEKVLQPSEQDDDGGRELCGISAFMMPWPPVFPALNQRG</sequence>